<accession>A0A9Q3KFR9</accession>
<sequence length="108" mass="12099">MLTRLHRPPDETLTLPPISILTIPYAFTPLPLPSLRLCSPLLTCSRHCLPSLRSWNALPTCSQHHLSLRLRSALPTFSQHHLSLCFHITSIVYSGLLAYTMNAIAKIC</sequence>
<protein>
    <submittedName>
        <fullName evidence="1">Uncharacterized protein</fullName>
    </submittedName>
</protein>
<proteinExistence type="predicted"/>
<dbReference type="Proteomes" id="UP000765509">
    <property type="component" value="Unassembled WGS sequence"/>
</dbReference>
<evidence type="ECO:0000313" key="2">
    <source>
        <dbReference type="Proteomes" id="UP000765509"/>
    </source>
</evidence>
<keyword evidence="2" id="KW-1185">Reference proteome</keyword>
<name>A0A9Q3KFR9_9BASI</name>
<gene>
    <name evidence="1" type="ORF">O181_120425</name>
</gene>
<reference evidence="1" key="1">
    <citation type="submission" date="2021-03" db="EMBL/GenBank/DDBJ databases">
        <title>Draft genome sequence of rust myrtle Austropuccinia psidii MF-1, a brazilian biotype.</title>
        <authorList>
            <person name="Quecine M.C."/>
            <person name="Pachon D.M.R."/>
            <person name="Bonatelli M.L."/>
            <person name="Correr F.H."/>
            <person name="Franceschini L.M."/>
            <person name="Leite T.F."/>
            <person name="Margarido G.R.A."/>
            <person name="Almeida C.A."/>
            <person name="Ferrarezi J.A."/>
            <person name="Labate C.A."/>
        </authorList>
    </citation>
    <scope>NUCLEOTIDE SEQUENCE</scope>
    <source>
        <strain evidence="1">MF-1</strain>
    </source>
</reference>
<dbReference type="AlphaFoldDB" id="A0A9Q3KFR9"/>
<dbReference type="EMBL" id="AVOT02108202">
    <property type="protein sequence ID" value="MBW0580710.1"/>
    <property type="molecule type" value="Genomic_DNA"/>
</dbReference>
<organism evidence="1 2">
    <name type="scientific">Austropuccinia psidii MF-1</name>
    <dbReference type="NCBI Taxonomy" id="1389203"/>
    <lineage>
        <taxon>Eukaryota</taxon>
        <taxon>Fungi</taxon>
        <taxon>Dikarya</taxon>
        <taxon>Basidiomycota</taxon>
        <taxon>Pucciniomycotina</taxon>
        <taxon>Pucciniomycetes</taxon>
        <taxon>Pucciniales</taxon>
        <taxon>Sphaerophragmiaceae</taxon>
        <taxon>Austropuccinia</taxon>
    </lineage>
</organism>
<evidence type="ECO:0000313" key="1">
    <source>
        <dbReference type="EMBL" id="MBW0580710.1"/>
    </source>
</evidence>
<comment type="caution">
    <text evidence="1">The sequence shown here is derived from an EMBL/GenBank/DDBJ whole genome shotgun (WGS) entry which is preliminary data.</text>
</comment>